<name>A0A438N9D3_EXOME</name>
<evidence type="ECO:0000313" key="1">
    <source>
        <dbReference type="EMBL" id="RVX72382.1"/>
    </source>
</evidence>
<comment type="caution">
    <text evidence="1">The sequence shown here is derived from an EMBL/GenBank/DDBJ whole genome shotgun (WGS) entry which is preliminary data.</text>
</comment>
<evidence type="ECO:0000313" key="2">
    <source>
        <dbReference type="Proteomes" id="UP000288859"/>
    </source>
</evidence>
<sequence>MREITLSFATSMCLMHAAEPDYDDFDPEDHLPLAQLRVATLGDSKTKTTHDCGCSLRITKGYLTRLVYKQYYLNDQINIMKQYTKVKDAGNIGLCCKHLKAIGAIIVLRTKTLNREILRVRLSGGRPARPIRRLDQRKNIRRQQDPADSMTDRAKLLAAIKKAYIPGVWCLEEPSRLTSQLAYLAGYMRQEVVNGLSLLFAPLLRFVHVFADARDVGFGVPSVDPKTPIKTALAFKDLSDGLRREDHLYVALLRPNFDMKGTTPLMDHAVFDAWKRSKIEGPAFARAIYMAACFAIVHECTEFFPPPAPGAGEVLRFGDVPREDVNRAMFVLRFMAVNYKKMPTLSSKPTKLVRYLTDDEVVSFSLEVRMARREETVNLKVQAATYLDNAGFDADVDIDTGEEFGKRIEVGKAAGMGGIFDPDGNSAALSAVHDFAKPKHLDSWEKDLETRGLNSDAFVHRITDKHFTRDDAAKYGTDWTSQPCNALQVRVTLPHLPHGAQDATQVRRTMLPWFVGLQVDLETLEVAERGNFTNPVSWMTSLVAGQFLDVDVNVSEEGAVSLVLGRDLSLETFVRSIKDKHFTPDDAPKTMRSGKRFLSLQLNR</sequence>
<protein>
    <submittedName>
        <fullName evidence="1">Uncharacterized protein</fullName>
    </submittedName>
</protein>
<dbReference type="Proteomes" id="UP000288859">
    <property type="component" value="Unassembled WGS sequence"/>
</dbReference>
<dbReference type="AlphaFoldDB" id="A0A438N9D3"/>
<accession>A0A438N9D3</accession>
<proteinExistence type="predicted"/>
<dbReference type="EMBL" id="NAJM01000012">
    <property type="protein sequence ID" value="RVX72382.1"/>
    <property type="molecule type" value="Genomic_DNA"/>
</dbReference>
<organism evidence="1 2">
    <name type="scientific">Exophiala mesophila</name>
    <name type="common">Black yeast-like fungus</name>
    <dbReference type="NCBI Taxonomy" id="212818"/>
    <lineage>
        <taxon>Eukaryota</taxon>
        <taxon>Fungi</taxon>
        <taxon>Dikarya</taxon>
        <taxon>Ascomycota</taxon>
        <taxon>Pezizomycotina</taxon>
        <taxon>Eurotiomycetes</taxon>
        <taxon>Chaetothyriomycetidae</taxon>
        <taxon>Chaetothyriales</taxon>
        <taxon>Herpotrichiellaceae</taxon>
        <taxon>Exophiala</taxon>
    </lineage>
</organism>
<gene>
    <name evidence="1" type="ORF">B0A52_03570</name>
</gene>
<reference evidence="1 2" key="1">
    <citation type="submission" date="2017-03" db="EMBL/GenBank/DDBJ databases">
        <title>Genomes of endolithic fungi from Antarctica.</title>
        <authorList>
            <person name="Coleine C."/>
            <person name="Masonjones S."/>
            <person name="Stajich J.E."/>
        </authorList>
    </citation>
    <scope>NUCLEOTIDE SEQUENCE [LARGE SCALE GENOMIC DNA]</scope>
    <source>
        <strain evidence="1 2">CCFEE 6314</strain>
    </source>
</reference>
<dbReference type="VEuPathDB" id="FungiDB:PV10_04776"/>
<dbReference type="OrthoDB" id="4369165at2759"/>